<proteinExistence type="predicted"/>
<evidence type="ECO:0000313" key="2">
    <source>
        <dbReference type="Proteomes" id="UP000760472"/>
    </source>
</evidence>
<name>A0ABS2WE73_9GAMM</name>
<accession>A0ABS2WE73</accession>
<protein>
    <submittedName>
        <fullName evidence="1">Uncharacterized protein</fullName>
    </submittedName>
</protein>
<evidence type="ECO:0000313" key="1">
    <source>
        <dbReference type="EMBL" id="MBN0989893.1"/>
    </source>
</evidence>
<gene>
    <name evidence="1" type="ORF">JW498_21245</name>
</gene>
<reference evidence="1 2" key="1">
    <citation type="submission" date="2021-02" db="EMBL/GenBank/DDBJ databases">
        <title>A novel species of genus Amphritea isolated from a fishpond in China.</title>
        <authorList>
            <person name="Lu H."/>
        </authorList>
    </citation>
    <scope>NUCLEOTIDE SEQUENCE [LARGE SCALE GENOMIC DNA]</scope>
    <source>
        <strain evidence="1 2">RP18W</strain>
    </source>
</reference>
<organism evidence="1 2">
    <name type="scientific">Amphritea pacifica</name>
    <dbReference type="NCBI Taxonomy" id="2811233"/>
    <lineage>
        <taxon>Bacteria</taxon>
        <taxon>Pseudomonadati</taxon>
        <taxon>Pseudomonadota</taxon>
        <taxon>Gammaproteobacteria</taxon>
        <taxon>Oceanospirillales</taxon>
        <taxon>Oceanospirillaceae</taxon>
        <taxon>Amphritea</taxon>
    </lineage>
</organism>
<dbReference type="RefSeq" id="WP_205214531.1">
    <property type="nucleotide sequence ID" value="NZ_JAFFZP010000072.1"/>
</dbReference>
<sequence>MSMLSVAVDAVVYKFTGTTDWDLVEIRYEKLTTQIYLNEYIEENGVLVGKYDSWVGSSHHTKGIELSRKIIKTVTRDNLEGRPSYVP</sequence>
<dbReference type="Proteomes" id="UP000760472">
    <property type="component" value="Unassembled WGS sequence"/>
</dbReference>
<comment type="caution">
    <text evidence="1">The sequence shown here is derived from an EMBL/GenBank/DDBJ whole genome shotgun (WGS) entry which is preliminary data.</text>
</comment>
<keyword evidence="2" id="KW-1185">Reference proteome</keyword>
<dbReference type="EMBL" id="JAFFZP010000072">
    <property type="protein sequence ID" value="MBN0989893.1"/>
    <property type="molecule type" value="Genomic_DNA"/>
</dbReference>